<feature type="compositionally biased region" description="Basic and acidic residues" evidence="1">
    <location>
        <begin position="439"/>
        <end position="454"/>
    </location>
</feature>
<name>A0AAN6HDZ7_9PEZI</name>
<feature type="compositionally biased region" description="Basic and acidic residues" evidence="1">
    <location>
        <begin position="831"/>
        <end position="841"/>
    </location>
</feature>
<dbReference type="EMBL" id="JASUXU010000057">
    <property type="protein sequence ID" value="KAK0314133.1"/>
    <property type="molecule type" value="Genomic_DNA"/>
</dbReference>
<dbReference type="Proteomes" id="UP001168146">
    <property type="component" value="Unassembled WGS sequence"/>
</dbReference>
<dbReference type="GO" id="GO:0003779">
    <property type="term" value="F:actin binding"/>
    <property type="evidence" value="ECO:0007669"/>
    <property type="project" value="InterPro"/>
</dbReference>
<feature type="domain" description="Formin GTPase-binding" evidence="2">
    <location>
        <begin position="331"/>
        <end position="623"/>
    </location>
</feature>
<dbReference type="GO" id="GO:0031267">
    <property type="term" value="F:small GTPase binding"/>
    <property type="evidence" value="ECO:0007669"/>
    <property type="project" value="InterPro"/>
</dbReference>
<feature type="compositionally biased region" description="Basic residues" evidence="1">
    <location>
        <begin position="423"/>
        <end position="432"/>
    </location>
</feature>
<keyword evidence="5" id="KW-1185">Reference proteome</keyword>
<protein>
    <recommendedName>
        <fullName evidence="2">Formin GTPase-binding domain-containing protein</fullName>
    </recommendedName>
</protein>
<evidence type="ECO:0000313" key="4">
    <source>
        <dbReference type="EMBL" id="KAK0964652.1"/>
    </source>
</evidence>
<feature type="compositionally biased region" description="Polar residues" evidence="1">
    <location>
        <begin position="466"/>
        <end position="478"/>
    </location>
</feature>
<organism evidence="4 5">
    <name type="scientific">Friedmanniomyces endolithicus</name>
    <dbReference type="NCBI Taxonomy" id="329885"/>
    <lineage>
        <taxon>Eukaryota</taxon>
        <taxon>Fungi</taxon>
        <taxon>Dikarya</taxon>
        <taxon>Ascomycota</taxon>
        <taxon>Pezizomycotina</taxon>
        <taxon>Dothideomycetes</taxon>
        <taxon>Dothideomycetidae</taxon>
        <taxon>Mycosphaerellales</taxon>
        <taxon>Teratosphaeriaceae</taxon>
        <taxon>Friedmanniomyces</taxon>
    </lineage>
</organism>
<evidence type="ECO:0000313" key="3">
    <source>
        <dbReference type="EMBL" id="KAK0314133.1"/>
    </source>
</evidence>
<reference evidence="3" key="1">
    <citation type="submission" date="2021-12" db="EMBL/GenBank/DDBJ databases">
        <title>Black yeast isolated from Biological Soil Crust.</title>
        <authorList>
            <person name="Kurbessoian T."/>
        </authorList>
    </citation>
    <scope>NUCLEOTIDE SEQUENCE</scope>
    <source>
        <strain evidence="3">CCFEE 5208</strain>
    </source>
</reference>
<evidence type="ECO:0000256" key="1">
    <source>
        <dbReference type="SAM" id="MobiDB-lite"/>
    </source>
</evidence>
<comment type="caution">
    <text evidence="4">The sequence shown here is derived from an EMBL/GenBank/DDBJ whole genome shotgun (WGS) entry which is preliminary data.</text>
</comment>
<dbReference type="Gene3D" id="1.25.10.10">
    <property type="entry name" value="Leucine-rich Repeat Variant"/>
    <property type="match status" value="1"/>
</dbReference>
<dbReference type="Proteomes" id="UP001175353">
    <property type="component" value="Unassembled WGS sequence"/>
</dbReference>
<feature type="compositionally biased region" description="Polar residues" evidence="1">
    <location>
        <begin position="147"/>
        <end position="156"/>
    </location>
</feature>
<dbReference type="InterPro" id="IPR010473">
    <property type="entry name" value="GTPase-bd"/>
</dbReference>
<feature type="region of interest" description="Disordered" evidence="1">
    <location>
        <begin position="1"/>
        <end position="230"/>
    </location>
</feature>
<dbReference type="EMBL" id="JAUJLE010000256">
    <property type="protein sequence ID" value="KAK0964652.1"/>
    <property type="molecule type" value="Genomic_DNA"/>
</dbReference>
<dbReference type="GO" id="GO:0030036">
    <property type="term" value="P:actin cytoskeleton organization"/>
    <property type="evidence" value="ECO:0007669"/>
    <property type="project" value="InterPro"/>
</dbReference>
<dbReference type="Pfam" id="PF06371">
    <property type="entry name" value="Drf_GBD"/>
    <property type="match status" value="1"/>
</dbReference>
<feature type="compositionally biased region" description="Pro residues" evidence="1">
    <location>
        <begin position="1"/>
        <end position="11"/>
    </location>
</feature>
<dbReference type="SMART" id="SM01140">
    <property type="entry name" value="Drf_GBD"/>
    <property type="match status" value="1"/>
</dbReference>
<accession>A0AAN6HDZ7</accession>
<gene>
    <name evidence="3" type="ORF">LTR82_013252</name>
    <name evidence="4" type="ORF">LTR91_018356</name>
</gene>
<feature type="compositionally biased region" description="Low complexity" evidence="1">
    <location>
        <begin position="859"/>
        <end position="868"/>
    </location>
</feature>
<evidence type="ECO:0000259" key="2">
    <source>
        <dbReference type="SMART" id="SM01140"/>
    </source>
</evidence>
<feature type="compositionally biased region" description="Basic and acidic residues" evidence="1">
    <location>
        <begin position="178"/>
        <end position="198"/>
    </location>
</feature>
<feature type="compositionally biased region" description="Polar residues" evidence="1">
    <location>
        <begin position="203"/>
        <end position="226"/>
    </location>
</feature>
<dbReference type="AlphaFoldDB" id="A0AAN6HDZ7"/>
<sequence length="885" mass="96980">METITSPPPAHRPGHKRNASSKSNLLRAFVSSKSKAAASEDPQPAMRPQSMHFLPPDHPHAAKAQVLGERQGNVQSPPSSPSKQQRSVAVPKPAKTSTTTKVKVKTMDDAGPPKKSKSSTNLSAIFAKMNRSSKDLSATVQKDKENTTPPSSSAGQLDTPIWAQFASPEKGKPSSRPSTRDSKSSSRNVADEIARYTPRDYSPSKQRNFNGSLDQPSMRPTLNSRPKSAYVLPTEVWTEAIGRRVSGQRASIEGRVSEETHRRESEEPHRRASGDRPILLKRSHTERKASGSSAEQASVKEKLSVLKRGGRVMAAVAAFQGKGKADQPTSQEHGLDPSAVDEAFEAVLHSRQIPEPMRQKMRSLTLRVKADFVKQDLGSKNAGNSPDGSLTSGSKGSARSPEDARKGDSPDDRRSREADVKSTKRSRSRPRSRTFTFSKGDKRGDTSTTKERSKSKSRPLSFHIPSDNTATSPTTGTPKSPFGSLGRKPAASALPADYIKYLQTNRDATKIEVGRLHKLRILLRNETVAWVDSFLALGGMTEIVSLLHRIMGLEWREEHEDQLFHETLLCLKGLCTTERAMEELAKVADELFPALLGMLFDEEKKGPAEYGTRTVIINVLFTFLASATNSPIESLEHRARRILSYLGEPQKPLSDRPVDFVLDMRTPRPYRLWSREVSNVTREVFWIFLHHLNVVPLPKLTTAPTTLDPSATPAPESSADHDKALEESYTRRHFPTSRAPVPAAPYIGGVEWDATTYITAHLDLLNGLLASLPSRTSRNSLRAELRASGFDKAMGGTLRTCKEKFYAGVHDGLRGFVGAGWEDGWEVRFVREGPGEGEGRGRSASPAKRKKKEGEEGGPPRLGEVGVEALPALDLGVGGDEGWLG</sequence>
<reference evidence="4" key="2">
    <citation type="submission" date="2023-06" db="EMBL/GenBank/DDBJ databases">
        <title>Black Yeasts Isolated from many extreme environments.</title>
        <authorList>
            <person name="Coleine C."/>
            <person name="Stajich J.E."/>
            <person name="Selbmann L."/>
        </authorList>
    </citation>
    <scope>NUCLEOTIDE SEQUENCE</scope>
    <source>
        <strain evidence="4">CCFEE 5200</strain>
    </source>
</reference>
<evidence type="ECO:0000313" key="5">
    <source>
        <dbReference type="Proteomes" id="UP001175353"/>
    </source>
</evidence>
<dbReference type="InterPro" id="IPR011989">
    <property type="entry name" value="ARM-like"/>
</dbReference>
<feature type="region of interest" description="Disordered" evidence="1">
    <location>
        <begin position="376"/>
        <end position="488"/>
    </location>
</feature>
<feature type="compositionally biased region" description="Basic and acidic residues" evidence="1">
    <location>
        <begin position="400"/>
        <end position="422"/>
    </location>
</feature>
<proteinExistence type="predicted"/>
<dbReference type="InterPro" id="IPR016024">
    <property type="entry name" value="ARM-type_fold"/>
</dbReference>
<feature type="region of interest" description="Disordered" evidence="1">
    <location>
        <begin position="831"/>
        <end position="868"/>
    </location>
</feature>
<feature type="compositionally biased region" description="Basic and acidic residues" evidence="1">
    <location>
        <begin position="255"/>
        <end position="274"/>
    </location>
</feature>
<feature type="region of interest" description="Disordered" evidence="1">
    <location>
        <begin position="320"/>
        <end position="362"/>
    </location>
</feature>
<feature type="compositionally biased region" description="Polar residues" evidence="1">
    <location>
        <begin position="381"/>
        <end position="397"/>
    </location>
</feature>
<feature type="compositionally biased region" description="Low complexity" evidence="1">
    <location>
        <begin position="75"/>
        <end position="101"/>
    </location>
</feature>
<feature type="region of interest" description="Disordered" evidence="1">
    <location>
        <begin position="242"/>
        <end position="302"/>
    </location>
</feature>
<dbReference type="SUPFAM" id="SSF48371">
    <property type="entry name" value="ARM repeat"/>
    <property type="match status" value="1"/>
</dbReference>